<evidence type="ECO:0000313" key="3">
    <source>
        <dbReference type="EMBL" id="KAK7242425.1"/>
    </source>
</evidence>
<sequence>MASDPPKDLRARAHEAAARLHEAEKLKRGQAPAAAAADSDSDDAPAAPKRRRKIEISDDEDDDGDYSLIPQKTGATKKSAVANKVPLPTQAAATNPFSSFAFGGAAAAAGRAGPPRARAPAVVDLTADAPPARVSPELAESEIIEIDDDDGSSSGDESDEEGYYGKRADAARALRHLPEKLLAELKKRGLGEKSRGGALSSAAMSATASGDGFVAADAAEREFKRFAPGCAVTVYHGSQAERRQLRTGGGVLARTSCSRPTRALRVLRRHGRAARGPRGARRDGEAAGDAGGLNQLRKLLAPFCLRRVKADVLASLPTKTAEVVSVPLSATRARLPPGRGRRRALKKGLGDAAAKHLFTELRKAANHPLLLRLDKYDAAALARAIAKTLHGNGHFGGAATLAMVTKELESYDDFALHELCAEYADASGDGFSSLGDLALGTNALFESAKCGGSASCCRS</sequence>
<dbReference type="GO" id="GO:0004386">
    <property type="term" value="F:helicase activity"/>
    <property type="evidence" value="ECO:0007669"/>
    <property type="project" value="UniProtKB-KW"/>
</dbReference>
<feature type="region of interest" description="Disordered" evidence="1">
    <location>
        <begin position="139"/>
        <end position="163"/>
    </location>
</feature>
<dbReference type="InterPro" id="IPR027417">
    <property type="entry name" value="P-loop_NTPase"/>
</dbReference>
<feature type="region of interest" description="Disordered" evidence="1">
    <location>
        <begin position="22"/>
        <end position="81"/>
    </location>
</feature>
<feature type="compositionally biased region" description="Acidic residues" evidence="1">
    <location>
        <begin position="139"/>
        <end position="162"/>
    </location>
</feature>
<comment type="caution">
    <text evidence="3">The sequence shown here is derived from an EMBL/GenBank/DDBJ whole genome shotgun (WGS) entry which is preliminary data.</text>
</comment>
<proteinExistence type="predicted"/>
<keyword evidence="3" id="KW-0067">ATP-binding</keyword>
<dbReference type="InterPro" id="IPR000330">
    <property type="entry name" value="SNF2_N"/>
</dbReference>
<dbReference type="InterPro" id="IPR038718">
    <property type="entry name" value="SNF2-like_sf"/>
</dbReference>
<keyword evidence="3" id="KW-0378">Hydrolase</keyword>
<name>A0ABR1G248_AURAN</name>
<evidence type="ECO:0000313" key="4">
    <source>
        <dbReference type="Proteomes" id="UP001363151"/>
    </source>
</evidence>
<accession>A0ABR1G248</accession>
<keyword evidence="4" id="KW-1185">Reference proteome</keyword>
<reference evidence="3 4" key="1">
    <citation type="submission" date="2024-03" db="EMBL/GenBank/DDBJ databases">
        <title>Aureococcus anophagefferens CCMP1851 and Kratosvirus quantuckense: Draft genome of a second virus-susceptible host strain in the model system.</title>
        <authorList>
            <person name="Chase E."/>
            <person name="Truchon A.R."/>
            <person name="Schepens W."/>
            <person name="Wilhelm S.W."/>
        </authorList>
    </citation>
    <scope>NUCLEOTIDE SEQUENCE [LARGE SCALE GENOMIC DNA]</scope>
    <source>
        <strain evidence="3 4">CCMP1851</strain>
    </source>
</reference>
<keyword evidence="3" id="KW-0347">Helicase</keyword>
<dbReference type="PANTHER" id="PTHR10799">
    <property type="entry name" value="SNF2/RAD54 HELICASE FAMILY"/>
    <property type="match status" value="1"/>
</dbReference>
<evidence type="ECO:0000259" key="2">
    <source>
        <dbReference type="Pfam" id="PF00176"/>
    </source>
</evidence>
<gene>
    <name evidence="3" type="primary">SMARCAD1</name>
    <name evidence="3" type="ORF">SO694_00158034</name>
</gene>
<dbReference type="EMBL" id="JBBJCI010000144">
    <property type="protein sequence ID" value="KAK7242425.1"/>
    <property type="molecule type" value="Genomic_DNA"/>
</dbReference>
<dbReference type="Pfam" id="PF00176">
    <property type="entry name" value="SNF2-rel_dom"/>
    <property type="match status" value="1"/>
</dbReference>
<evidence type="ECO:0000256" key="1">
    <source>
        <dbReference type="SAM" id="MobiDB-lite"/>
    </source>
</evidence>
<feature type="domain" description="SNF2 N-terminal" evidence="2">
    <location>
        <begin position="288"/>
        <end position="335"/>
    </location>
</feature>
<dbReference type="Proteomes" id="UP001363151">
    <property type="component" value="Unassembled WGS sequence"/>
</dbReference>
<dbReference type="Gene3D" id="3.40.50.10810">
    <property type="entry name" value="Tandem AAA-ATPase domain"/>
    <property type="match status" value="1"/>
</dbReference>
<dbReference type="Gene3D" id="3.40.50.300">
    <property type="entry name" value="P-loop containing nucleotide triphosphate hydrolases"/>
    <property type="match status" value="1"/>
</dbReference>
<organism evidence="3 4">
    <name type="scientific">Aureococcus anophagefferens</name>
    <name type="common">Harmful bloom alga</name>
    <dbReference type="NCBI Taxonomy" id="44056"/>
    <lineage>
        <taxon>Eukaryota</taxon>
        <taxon>Sar</taxon>
        <taxon>Stramenopiles</taxon>
        <taxon>Ochrophyta</taxon>
        <taxon>Pelagophyceae</taxon>
        <taxon>Pelagomonadales</taxon>
        <taxon>Pelagomonadaceae</taxon>
        <taxon>Aureococcus</taxon>
    </lineage>
</organism>
<protein>
    <submittedName>
        <fullName evidence="3">Helicase</fullName>
    </submittedName>
</protein>
<keyword evidence="3" id="KW-0547">Nucleotide-binding</keyword>